<gene>
    <name evidence="1" type="ORF">Golax_001808</name>
</gene>
<dbReference type="EMBL" id="JABEZV010000012">
    <property type="protein sequence ID" value="MBA0725949.1"/>
    <property type="molecule type" value="Genomic_DNA"/>
</dbReference>
<accession>A0A7J9AR97</accession>
<reference evidence="1 2" key="1">
    <citation type="journal article" date="2019" name="Genome Biol. Evol.">
        <title>Insights into the evolution of the New World diploid cottons (Gossypium, subgenus Houzingenia) based on genome sequencing.</title>
        <authorList>
            <person name="Grover C.E."/>
            <person name="Arick M.A. 2nd"/>
            <person name="Thrash A."/>
            <person name="Conover J.L."/>
            <person name="Sanders W.S."/>
            <person name="Peterson D.G."/>
            <person name="Frelichowski J.E."/>
            <person name="Scheffler J.A."/>
            <person name="Scheffler B.E."/>
            <person name="Wendel J.F."/>
        </authorList>
    </citation>
    <scope>NUCLEOTIDE SEQUENCE [LARGE SCALE GENOMIC DNA]</scope>
    <source>
        <strain evidence="1">4</strain>
        <tissue evidence="1">Leaf</tissue>
    </source>
</reference>
<dbReference type="AlphaFoldDB" id="A0A7J9AR97"/>
<dbReference type="Proteomes" id="UP000593574">
    <property type="component" value="Unassembled WGS sequence"/>
</dbReference>
<sequence>MCRYCKKLGHFKTNCYKL</sequence>
<proteinExistence type="predicted"/>
<dbReference type="GO" id="GO:0008270">
    <property type="term" value="F:zinc ion binding"/>
    <property type="evidence" value="ECO:0007669"/>
    <property type="project" value="InterPro"/>
</dbReference>
<evidence type="ECO:0000313" key="2">
    <source>
        <dbReference type="Proteomes" id="UP000593574"/>
    </source>
</evidence>
<keyword evidence="2" id="KW-1185">Reference proteome</keyword>
<dbReference type="InterPro" id="IPR036875">
    <property type="entry name" value="Znf_CCHC_sf"/>
</dbReference>
<organism evidence="1 2">
    <name type="scientific">Gossypium laxum</name>
    <dbReference type="NCBI Taxonomy" id="34288"/>
    <lineage>
        <taxon>Eukaryota</taxon>
        <taxon>Viridiplantae</taxon>
        <taxon>Streptophyta</taxon>
        <taxon>Embryophyta</taxon>
        <taxon>Tracheophyta</taxon>
        <taxon>Spermatophyta</taxon>
        <taxon>Magnoliopsida</taxon>
        <taxon>eudicotyledons</taxon>
        <taxon>Gunneridae</taxon>
        <taxon>Pentapetalae</taxon>
        <taxon>rosids</taxon>
        <taxon>malvids</taxon>
        <taxon>Malvales</taxon>
        <taxon>Malvaceae</taxon>
        <taxon>Malvoideae</taxon>
        <taxon>Gossypium</taxon>
    </lineage>
</organism>
<comment type="caution">
    <text evidence="1">The sequence shown here is derived from an EMBL/GenBank/DDBJ whole genome shotgun (WGS) entry which is preliminary data.</text>
</comment>
<dbReference type="SUPFAM" id="SSF57756">
    <property type="entry name" value="Retrovirus zinc finger-like domains"/>
    <property type="match status" value="1"/>
</dbReference>
<name>A0A7J9AR97_9ROSI</name>
<evidence type="ECO:0000313" key="1">
    <source>
        <dbReference type="EMBL" id="MBA0725949.1"/>
    </source>
</evidence>
<protein>
    <submittedName>
        <fullName evidence="1">Uncharacterized protein</fullName>
    </submittedName>
</protein>
<dbReference type="GO" id="GO:0003676">
    <property type="term" value="F:nucleic acid binding"/>
    <property type="evidence" value="ECO:0007669"/>
    <property type="project" value="InterPro"/>
</dbReference>